<dbReference type="Proteomes" id="UP000367750">
    <property type="component" value="Unassembled WGS sequence"/>
</dbReference>
<comment type="caution">
    <text evidence="3">The sequence shown here is derived from an EMBL/GenBank/DDBJ whole genome shotgun (WGS) entry which is preliminary data.</text>
</comment>
<dbReference type="OrthoDB" id="2660768at2"/>
<evidence type="ECO:0000313" key="4">
    <source>
        <dbReference type="Proteomes" id="UP000367750"/>
    </source>
</evidence>
<reference evidence="3 4" key="1">
    <citation type="submission" date="2019-09" db="EMBL/GenBank/DDBJ databases">
        <title>Bacillus ochoae sp. nov., Paenibacillus whitsoniae sp. nov., Paenibacillus spiritus sp. nov. Isolated from the Mars Exploration Rover during spacecraft assembly.</title>
        <authorList>
            <person name="Seuylemezian A."/>
            <person name="Vaishampayan P."/>
        </authorList>
    </citation>
    <scope>NUCLEOTIDE SEQUENCE [LARGE SCALE GENOMIC DNA]</scope>
    <source>
        <strain evidence="3 4">MER_111</strain>
    </source>
</reference>
<dbReference type="Gene3D" id="3.30.360.40">
    <property type="entry name" value="YwmB-like"/>
    <property type="match status" value="1"/>
</dbReference>
<keyword evidence="2" id="KW-0472">Membrane</keyword>
<accession>A0A5J5GKD4</accession>
<evidence type="ECO:0000313" key="3">
    <source>
        <dbReference type="EMBL" id="KAA9008665.1"/>
    </source>
</evidence>
<gene>
    <name evidence="3" type="ORF">F4V43_00615</name>
</gene>
<evidence type="ECO:0000256" key="1">
    <source>
        <dbReference type="SAM" id="MobiDB-lite"/>
    </source>
</evidence>
<keyword evidence="2" id="KW-0812">Transmembrane</keyword>
<protein>
    <recommendedName>
        <fullName evidence="5">TATA-box binding protein</fullName>
    </recommendedName>
</protein>
<proteinExistence type="predicted"/>
<dbReference type="RefSeq" id="WP_150456296.1">
    <property type="nucleotide sequence ID" value="NZ_VYKK01000001.1"/>
</dbReference>
<feature type="region of interest" description="Disordered" evidence="1">
    <location>
        <begin position="1"/>
        <end position="24"/>
    </location>
</feature>
<keyword evidence="2" id="KW-1133">Transmembrane helix</keyword>
<sequence length="283" mass="28954">MNKAERKGTGREAGRGKNRAKQDRRSGAVSGAVWLMLAVLVAAAFWGIGPGSRAGAESGGAEREAAGLPAALERLAALGRSAAAEGAPLRLVVKWQGEYDGPAGDRAAASLAAALNLRLVSQGEEDGHRTLRCGSAEDGVRVSLFWSELAGGSHYAIVTLETRDLAAAPGLPAAAAEAGAAMAAAGVRAEWNAAIQGESRKQGTPEEAAAGAEGVLAKLLPGSEALEQYEDAATVSRSYRVPGLERTVPGSKGELAAQIAVHRSSGDGRERVTIGLPLITVEY</sequence>
<evidence type="ECO:0000256" key="2">
    <source>
        <dbReference type="SAM" id="Phobius"/>
    </source>
</evidence>
<feature type="transmembrane region" description="Helical" evidence="2">
    <location>
        <begin position="27"/>
        <end position="48"/>
    </location>
</feature>
<dbReference type="AlphaFoldDB" id="A0A5J5GKD4"/>
<keyword evidence="4" id="KW-1185">Reference proteome</keyword>
<dbReference type="EMBL" id="VYKK01000001">
    <property type="protein sequence ID" value="KAA9008665.1"/>
    <property type="molecule type" value="Genomic_DNA"/>
</dbReference>
<name>A0A5J5GKD4_9BACL</name>
<evidence type="ECO:0008006" key="5">
    <source>
        <dbReference type="Google" id="ProtNLM"/>
    </source>
</evidence>
<organism evidence="3 4">
    <name type="scientific">Paenibacillus spiritus</name>
    <dbReference type="NCBI Taxonomy" id="2496557"/>
    <lineage>
        <taxon>Bacteria</taxon>
        <taxon>Bacillati</taxon>
        <taxon>Bacillota</taxon>
        <taxon>Bacilli</taxon>
        <taxon>Bacillales</taxon>
        <taxon>Paenibacillaceae</taxon>
        <taxon>Paenibacillus</taxon>
    </lineage>
</organism>